<dbReference type="EMBL" id="AOIP01000016">
    <property type="protein sequence ID" value="ELZ06883.1"/>
    <property type="molecule type" value="Genomic_DNA"/>
</dbReference>
<organism evidence="1 2">
    <name type="scientific">Natrialba aegyptia DSM 13077</name>
    <dbReference type="NCBI Taxonomy" id="1227491"/>
    <lineage>
        <taxon>Archaea</taxon>
        <taxon>Methanobacteriati</taxon>
        <taxon>Methanobacteriota</taxon>
        <taxon>Stenosarchaea group</taxon>
        <taxon>Halobacteria</taxon>
        <taxon>Halobacteriales</taxon>
        <taxon>Natrialbaceae</taxon>
        <taxon>Natrialba</taxon>
    </lineage>
</organism>
<proteinExistence type="predicted"/>
<dbReference type="Proteomes" id="UP000011591">
    <property type="component" value="Unassembled WGS sequence"/>
</dbReference>
<accession>M0B9A2</accession>
<keyword evidence="2" id="KW-1185">Reference proteome</keyword>
<name>M0B9A2_9EURY</name>
<sequence length="71" mass="8015">MLSVGFRAVFRVILGGRIEEPVDGIGYILFLIPRLVVLGVISNASFSIFHGRWNEFVPRQNTQDIRNGDIQ</sequence>
<evidence type="ECO:0000313" key="2">
    <source>
        <dbReference type="Proteomes" id="UP000011591"/>
    </source>
</evidence>
<dbReference type="RefSeq" id="WP_006665020.1">
    <property type="nucleotide sequence ID" value="NZ_AOIP01000016.1"/>
</dbReference>
<gene>
    <name evidence="1" type="ORF">C480_07627</name>
</gene>
<dbReference type="AlphaFoldDB" id="M0B9A2"/>
<protein>
    <submittedName>
        <fullName evidence="1">ABC transporter</fullName>
    </submittedName>
</protein>
<evidence type="ECO:0000313" key="1">
    <source>
        <dbReference type="EMBL" id="ELZ06883.1"/>
    </source>
</evidence>
<comment type="caution">
    <text evidence="1">The sequence shown here is derived from an EMBL/GenBank/DDBJ whole genome shotgun (WGS) entry which is preliminary data.</text>
</comment>
<dbReference type="PATRIC" id="fig|1227491.4.peg.1573"/>
<reference evidence="1 2" key="1">
    <citation type="journal article" date="2014" name="PLoS Genet.">
        <title>Phylogenetically driven sequencing of extremely halophilic archaea reveals strategies for static and dynamic osmo-response.</title>
        <authorList>
            <person name="Becker E.A."/>
            <person name="Seitzer P.M."/>
            <person name="Tritt A."/>
            <person name="Larsen D."/>
            <person name="Krusor M."/>
            <person name="Yao A.I."/>
            <person name="Wu D."/>
            <person name="Madern D."/>
            <person name="Eisen J.A."/>
            <person name="Darling A.E."/>
            <person name="Facciotti M.T."/>
        </authorList>
    </citation>
    <scope>NUCLEOTIDE SEQUENCE [LARGE SCALE GENOMIC DNA]</scope>
    <source>
        <strain evidence="1 2">DSM 13077</strain>
    </source>
</reference>